<accession>A0ABM1MSF0</accession>
<protein>
    <submittedName>
        <fullName evidence="3">Uncharacterized protein LOC108563357</fullName>
    </submittedName>
</protein>
<evidence type="ECO:0000313" key="2">
    <source>
        <dbReference type="Proteomes" id="UP000695000"/>
    </source>
</evidence>
<sequence length="410" mass="46076">MGDVTPSVESKKNRTHFDFFAEYELLVSGGKKNKKDVASANEEPKGPKTRIQYNLHEEWNKLVSGGKKGTKAKTLAEASTNHQSKVLEKPLQKKLVYNQSRPQRENKQPNKTLNFGLKRNLDIEQDSNPIKRKKVDSDVTDNSTSKLIGSITINSKSKAKKKLFGSSSSDILKRKSSTPGSHRKRAAAVKLALSQKEIEPCYESDSSDVDHASMSEFLKLENECSTNNISPLSALSNQLQKTNITKQTSKNLMDTINEITVKLENDFKKFNQTYTKGIDEVKNQLLKLEESKSIFYSGFVQSMKELNGLKGSLDKTDVEKIKYICTPKLKSENLRVATLNKNLSKAVNENTTPDRNMREAVKLYNSFKSDLGSPILDRANLQTPLTTSKRYIAVKLQKQCLMLCDTPSKI</sequence>
<feature type="region of interest" description="Disordered" evidence="1">
    <location>
        <begin position="164"/>
        <end position="183"/>
    </location>
</feature>
<dbReference type="RefSeq" id="XP_017777500.1">
    <property type="nucleotide sequence ID" value="XM_017922011.1"/>
</dbReference>
<proteinExistence type="predicted"/>
<organism evidence="2 3">
    <name type="scientific">Nicrophorus vespilloides</name>
    <name type="common">Boreal carrion beetle</name>
    <dbReference type="NCBI Taxonomy" id="110193"/>
    <lineage>
        <taxon>Eukaryota</taxon>
        <taxon>Metazoa</taxon>
        <taxon>Ecdysozoa</taxon>
        <taxon>Arthropoda</taxon>
        <taxon>Hexapoda</taxon>
        <taxon>Insecta</taxon>
        <taxon>Pterygota</taxon>
        <taxon>Neoptera</taxon>
        <taxon>Endopterygota</taxon>
        <taxon>Coleoptera</taxon>
        <taxon>Polyphaga</taxon>
        <taxon>Staphyliniformia</taxon>
        <taxon>Silphidae</taxon>
        <taxon>Nicrophorinae</taxon>
        <taxon>Nicrophorus</taxon>
    </lineage>
</organism>
<reference evidence="3" key="1">
    <citation type="submission" date="2025-08" db="UniProtKB">
        <authorList>
            <consortium name="RefSeq"/>
        </authorList>
    </citation>
    <scope>IDENTIFICATION</scope>
    <source>
        <tissue evidence="3">Whole Larva</tissue>
    </source>
</reference>
<evidence type="ECO:0000256" key="1">
    <source>
        <dbReference type="SAM" id="MobiDB-lite"/>
    </source>
</evidence>
<evidence type="ECO:0000313" key="3">
    <source>
        <dbReference type="RefSeq" id="XP_017777500.1"/>
    </source>
</evidence>
<gene>
    <name evidence="3" type="primary">LOC108563357</name>
</gene>
<dbReference type="GeneID" id="108563357"/>
<keyword evidence="2" id="KW-1185">Reference proteome</keyword>
<name>A0ABM1MSF0_NICVS</name>
<dbReference type="Proteomes" id="UP000695000">
    <property type="component" value="Unplaced"/>
</dbReference>